<dbReference type="KEGG" id="mbac:BN1209_1210"/>
<dbReference type="STRING" id="1581680.BN1209_1210"/>
<evidence type="ECO:0000256" key="1">
    <source>
        <dbReference type="SAM" id="Phobius"/>
    </source>
</evidence>
<feature type="transmembrane region" description="Helical" evidence="1">
    <location>
        <begin position="173"/>
        <end position="190"/>
    </location>
</feature>
<dbReference type="RefSeq" id="WP_045751389.1">
    <property type="nucleotide sequence ID" value="NZ_LN794158.1"/>
</dbReference>
<feature type="transmembrane region" description="Helical" evidence="1">
    <location>
        <begin position="138"/>
        <end position="161"/>
    </location>
</feature>
<keyword evidence="3" id="KW-1185">Reference proteome</keyword>
<evidence type="ECO:0008006" key="4">
    <source>
        <dbReference type="Google" id="ProtNLM"/>
    </source>
</evidence>
<dbReference type="AlphaFoldDB" id="A0A0B7IVK2"/>
<reference evidence="3" key="1">
    <citation type="submission" date="2014-12" db="EMBL/GenBank/DDBJ databases">
        <authorList>
            <person name="Salcher M.M."/>
        </authorList>
    </citation>
    <scope>NUCLEOTIDE SEQUENCE [LARGE SCALE GENOMIC DNA]</scope>
    <source>
        <strain evidence="3">MMS-10A-171</strain>
    </source>
</reference>
<proteinExistence type="predicted"/>
<gene>
    <name evidence="2" type="ORF">BN1209_1210</name>
</gene>
<feature type="transmembrane region" description="Helical" evidence="1">
    <location>
        <begin position="453"/>
        <end position="476"/>
    </location>
</feature>
<protein>
    <recommendedName>
        <fullName evidence="4">O-antigen polymerase</fullName>
    </recommendedName>
</protein>
<evidence type="ECO:0000313" key="3">
    <source>
        <dbReference type="Proteomes" id="UP000056322"/>
    </source>
</evidence>
<feature type="transmembrane region" description="Helical" evidence="1">
    <location>
        <begin position="483"/>
        <end position="502"/>
    </location>
</feature>
<feature type="transmembrane region" description="Helical" evidence="1">
    <location>
        <begin position="27"/>
        <end position="48"/>
    </location>
</feature>
<keyword evidence="1" id="KW-0812">Transmembrane</keyword>
<feature type="transmembrane region" description="Helical" evidence="1">
    <location>
        <begin position="60"/>
        <end position="79"/>
    </location>
</feature>
<dbReference type="OrthoDB" id="8949626at2"/>
<feature type="transmembrane region" description="Helical" evidence="1">
    <location>
        <begin position="255"/>
        <end position="276"/>
    </location>
</feature>
<name>A0A0B7IVK2_9PROT</name>
<feature type="transmembrane region" description="Helical" evidence="1">
    <location>
        <begin position="202"/>
        <end position="235"/>
    </location>
</feature>
<feature type="transmembrane region" description="Helical" evidence="1">
    <location>
        <begin position="413"/>
        <end position="433"/>
    </location>
</feature>
<keyword evidence="1" id="KW-1133">Transmembrane helix</keyword>
<feature type="transmembrane region" description="Helical" evidence="1">
    <location>
        <begin position="99"/>
        <end position="118"/>
    </location>
</feature>
<accession>A0A0B7IVK2</accession>
<organism evidence="2 3">
    <name type="scientific">Candidatus Methylopumilus turicensis</name>
    <dbReference type="NCBI Taxonomy" id="1581680"/>
    <lineage>
        <taxon>Bacteria</taxon>
        <taxon>Pseudomonadati</taxon>
        <taxon>Pseudomonadota</taxon>
        <taxon>Betaproteobacteria</taxon>
        <taxon>Nitrosomonadales</taxon>
        <taxon>Methylophilaceae</taxon>
        <taxon>Candidatus Methylopumilus</taxon>
    </lineage>
</organism>
<sequence>MRVSSFIILVLLLSSLAAFIAQLLIDFSTVNIATSCLALLTALVISSYIKRTDAIQTDPLSTFAIFGFAVTTQVGALLFQSLAWTSLSEGLRQPIETFATLFVYLIVALVAHSFFRMLTSDKTAKPSMMSALLERARLYEVPPSGALWMMGWFGVLAIFFGRGDAVGSKVWDGFRFLIYTPFLIPVYLNLIGKSYANASREFFFLAAWFSLLVMFGMLLGTRAIIFTGFMIIGLIYLLAGLRNNAFLKSNQIFKFSVFFVLILPLVGPASDLATAIQITRQSNDRSIEHTLDVAQKPYLLEKYRATEVTNAQYGAYDEAYISNPIFKRFVETKFHDNALYFSSKLSDGGKEALAEKTSDLLFGILPQPFLDFLKIDVDKLTLRSSMGDYLANFSSGIPLGGYRTGSMFAQGQALIGPFFIVTYFMICMALFYLMSLLSNKSNSVVTLSPPGLLLIWSFFISGITAESLHQMTAFLARNLMQSLLIYLLLFWLFRLFTKPVVLNKPVI</sequence>
<dbReference type="HOGENOM" id="CLU_506068_0_0_4"/>
<dbReference type="Proteomes" id="UP000056322">
    <property type="component" value="Chromosome 1"/>
</dbReference>
<dbReference type="EMBL" id="LN794158">
    <property type="protein sequence ID" value="CEN56250.1"/>
    <property type="molecule type" value="Genomic_DNA"/>
</dbReference>
<keyword evidence="1" id="KW-0472">Membrane</keyword>
<evidence type="ECO:0000313" key="2">
    <source>
        <dbReference type="EMBL" id="CEN56250.1"/>
    </source>
</evidence>